<keyword evidence="7" id="KW-1185">Reference proteome</keyword>
<dbReference type="InterPro" id="IPR000524">
    <property type="entry name" value="Tscrpt_reg_HTH_GntR"/>
</dbReference>
<dbReference type="AlphaFoldDB" id="A0A542E3U7"/>
<evidence type="ECO:0000256" key="3">
    <source>
        <dbReference type="ARBA" id="ARBA00023163"/>
    </source>
</evidence>
<dbReference type="InterPro" id="IPR036388">
    <property type="entry name" value="WH-like_DNA-bd_sf"/>
</dbReference>
<accession>A0A542E3U7</accession>
<evidence type="ECO:0000259" key="5">
    <source>
        <dbReference type="PROSITE" id="PS50949"/>
    </source>
</evidence>
<feature type="domain" description="HTH gntR-type" evidence="5">
    <location>
        <begin position="3"/>
        <end position="71"/>
    </location>
</feature>
<dbReference type="SMART" id="SM00866">
    <property type="entry name" value="UTRA"/>
    <property type="match status" value="1"/>
</dbReference>
<dbReference type="InterPro" id="IPR036390">
    <property type="entry name" value="WH_DNA-bd_sf"/>
</dbReference>
<dbReference type="InterPro" id="IPR011663">
    <property type="entry name" value="UTRA"/>
</dbReference>
<comment type="caution">
    <text evidence="6">The sequence shown here is derived from an EMBL/GenBank/DDBJ whole genome shotgun (WGS) entry which is preliminary data.</text>
</comment>
<dbReference type="Pfam" id="PF00392">
    <property type="entry name" value="GntR"/>
    <property type="match status" value="1"/>
</dbReference>
<evidence type="ECO:0000313" key="7">
    <source>
        <dbReference type="Proteomes" id="UP000317893"/>
    </source>
</evidence>
<dbReference type="SUPFAM" id="SSF46785">
    <property type="entry name" value="Winged helix' DNA-binding domain"/>
    <property type="match status" value="1"/>
</dbReference>
<dbReference type="Proteomes" id="UP000317893">
    <property type="component" value="Unassembled WGS sequence"/>
</dbReference>
<dbReference type="Pfam" id="PF07702">
    <property type="entry name" value="UTRA"/>
    <property type="match status" value="1"/>
</dbReference>
<proteinExistence type="predicted"/>
<evidence type="ECO:0000256" key="2">
    <source>
        <dbReference type="ARBA" id="ARBA00023125"/>
    </source>
</evidence>
<dbReference type="PANTHER" id="PTHR44846">
    <property type="entry name" value="MANNOSYL-D-GLYCERATE TRANSPORT/METABOLISM SYSTEM REPRESSOR MNGR-RELATED"/>
    <property type="match status" value="1"/>
</dbReference>
<keyword evidence="1" id="KW-0805">Transcription regulation</keyword>
<evidence type="ECO:0000256" key="4">
    <source>
        <dbReference type="SAM" id="MobiDB-lite"/>
    </source>
</evidence>
<dbReference type="SUPFAM" id="SSF64288">
    <property type="entry name" value="Chorismate lyase-like"/>
    <property type="match status" value="1"/>
</dbReference>
<dbReference type="OrthoDB" id="3194402at2"/>
<dbReference type="InterPro" id="IPR028978">
    <property type="entry name" value="Chorismate_lyase_/UTRA_dom_sf"/>
</dbReference>
<evidence type="ECO:0000256" key="1">
    <source>
        <dbReference type="ARBA" id="ARBA00023015"/>
    </source>
</evidence>
<dbReference type="InterPro" id="IPR050679">
    <property type="entry name" value="Bact_HTH_transcr_reg"/>
</dbReference>
<dbReference type="GO" id="GO:0003700">
    <property type="term" value="F:DNA-binding transcription factor activity"/>
    <property type="evidence" value="ECO:0007669"/>
    <property type="project" value="InterPro"/>
</dbReference>
<keyword evidence="2" id="KW-0238">DNA-binding</keyword>
<protein>
    <submittedName>
        <fullName evidence="6">GntR family transcriptional regulator</fullName>
    </submittedName>
</protein>
<dbReference type="Gene3D" id="3.40.1410.10">
    <property type="entry name" value="Chorismate lyase-like"/>
    <property type="match status" value="1"/>
</dbReference>
<dbReference type="Gene3D" id="1.10.10.10">
    <property type="entry name" value="Winged helix-like DNA-binding domain superfamily/Winged helix DNA-binding domain"/>
    <property type="match status" value="1"/>
</dbReference>
<dbReference type="RefSeq" id="WP_141849289.1">
    <property type="nucleotide sequence ID" value="NZ_BAAAPR010000001.1"/>
</dbReference>
<name>A0A542E3U7_9MICO</name>
<dbReference type="PANTHER" id="PTHR44846:SF17">
    <property type="entry name" value="GNTR-FAMILY TRANSCRIPTIONAL REGULATOR"/>
    <property type="match status" value="1"/>
</dbReference>
<dbReference type="SMART" id="SM00345">
    <property type="entry name" value="HTH_GNTR"/>
    <property type="match status" value="1"/>
</dbReference>
<organism evidence="6 7">
    <name type="scientific">Lapillicoccus jejuensis</name>
    <dbReference type="NCBI Taxonomy" id="402171"/>
    <lineage>
        <taxon>Bacteria</taxon>
        <taxon>Bacillati</taxon>
        <taxon>Actinomycetota</taxon>
        <taxon>Actinomycetes</taxon>
        <taxon>Micrococcales</taxon>
        <taxon>Intrasporangiaceae</taxon>
        <taxon>Lapillicoccus</taxon>
    </lineage>
</organism>
<dbReference type="GO" id="GO:0003677">
    <property type="term" value="F:DNA binding"/>
    <property type="evidence" value="ECO:0007669"/>
    <property type="project" value="UniProtKB-KW"/>
</dbReference>
<feature type="region of interest" description="Disordered" evidence="4">
    <location>
        <begin position="238"/>
        <end position="263"/>
    </location>
</feature>
<keyword evidence="3" id="KW-0804">Transcription</keyword>
<dbReference type="GO" id="GO:0045892">
    <property type="term" value="P:negative regulation of DNA-templated transcription"/>
    <property type="evidence" value="ECO:0007669"/>
    <property type="project" value="TreeGrafter"/>
</dbReference>
<dbReference type="EMBL" id="VFMN01000001">
    <property type="protein sequence ID" value="TQJ10011.1"/>
    <property type="molecule type" value="Genomic_DNA"/>
</dbReference>
<dbReference type="PRINTS" id="PR00035">
    <property type="entry name" value="HTHGNTR"/>
</dbReference>
<gene>
    <name evidence="6" type="ORF">FB458_3129</name>
</gene>
<dbReference type="PROSITE" id="PS50949">
    <property type="entry name" value="HTH_GNTR"/>
    <property type="match status" value="1"/>
</dbReference>
<reference evidence="6 7" key="1">
    <citation type="submission" date="2019-06" db="EMBL/GenBank/DDBJ databases">
        <title>Sequencing the genomes of 1000 actinobacteria strains.</title>
        <authorList>
            <person name="Klenk H.-P."/>
        </authorList>
    </citation>
    <scope>NUCLEOTIDE SEQUENCE [LARGE SCALE GENOMIC DNA]</scope>
    <source>
        <strain evidence="6 7">DSM 18607</strain>
    </source>
</reference>
<evidence type="ECO:0000313" key="6">
    <source>
        <dbReference type="EMBL" id="TQJ10011.1"/>
    </source>
</evidence>
<sequence>MTSTKAAAIAHDLRERVALGEFADTGAMDSEAQLRSRYGVSRPTVRRALETLRDEGLVESRHGAGWFVTGSAFHQRLALGTFRHAGSAVAEAGKSLRRRVVEFGFRPAPLSLAVALGVDEGSDLLHARSVRTVDGEGLDVVREWVPSALAGAVSRDAATTPGIWETLQRQGHRITTVRQTVTAGLASDTDADLLGVAEGDPLLLVRRVAVADGAPVALSDHRYLAARFALEVEFNSGPATAGSETPGLRSVDAATPSPKERTA</sequence>
<dbReference type="CDD" id="cd07377">
    <property type="entry name" value="WHTH_GntR"/>
    <property type="match status" value="1"/>
</dbReference>